<dbReference type="EMBL" id="JAABOO010000004">
    <property type="protein sequence ID" value="NER15350.1"/>
    <property type="molecule type" value="Genomic_DNA"/>
</dbReference>
<dbReference type="GO" id="GO:0015421">
    <property type="term" value="F:ABC-type oligopeptide transporter activity"/>
    <property type="evidence" value="ECO:0007669"/>
    <property type="project" value="TreeGrafter"/>
</dbReference>
<gene>
    <name evidence="8" type="ORF">GWK08_17985</name>
</gene>
<dbReference type="PANTHER" id="PTHR43394">
    <property type="entry name" value="ATP-DEPENDENT PERMEASE MDL1, MITOCHONDRIAL"/>
    <property type="match status" value="1"/>
</dbReference>
<evidence type="ECO:0000256" key="2">
    <source>
        <dbReference type="ARBA" id="ARBA00022692"/>
    </source>
</evidence>
<dbReference type="Proteomes" id="UP000468581">
    <property type="component" value="Unassembled WGS sequence"/>
</dbReference>
<dbReference type="GO" id="GO:0005524">
    <property type="term" value="F:ATP binding"/>
    <property type="evidence" value="ECO:0007669"/>
    <property type="project" value="UniProtKB-KW"/>
</dbReference>
<dbReference type="Gene3D" id="1.20.1560.10">
    <property type="entry name" value="ABC transporter type 1, transmembrane domain"/>
    <property type="match status" value="1"/>
</dbReference>
<sequence length="554" mass="62373">MSTKTMTPLQRFFSLLQLDKKDIRQIFYYAIFAGLVALSLPLGIQAIINLIQGAQVSTSWIILIVMVTLGVGFQGILQFMQIRILENIQQRIFTRSSFEFAYRFPKIRMKELQNYYPPELANRFFDTLTIQKGLSKILIDFPAALLQVLFGLILLSLYHPFFIIYGLLLLLLVYVAFKFTAQRGLQTSLEESKVKYKIAHWIQEVARTIVSFKLSGNTRHALHKTDQLVSDYLDAREGHFRILAVQFMQMIAFKVLVTAGLLVIGGVLVLNQKMNIGQFVAAEIIILLVIGSVEKMTLGLESFYDVLTSLEKLGQVVDKELEPQNGERPEQIGKDFVVELDEVHFSSSLGKKVLDNVSLTIEPGCTILLNGSNNSGKTTLLRMIAGLIEPEKGAIYVNNISLSSISLNYYRSLIGQSLTEESPFEGSILENITFGNPNISEADVYWAIEKTGLTSFVKEQPKGLHAIIYPEGKQISYTISKKIVLARSIVHKPKLLILKNPLDQFDGDETSRIIDFLIDPSNPWSLIVISKNKEWIKKCGKIVTLENGRITKKG</sequence>
<dbReference type="InterPro" id="IPR011527">
    <property type="entry name" value="ABC1_TM_dom"/>
</dbReference>
<organism evidence="8 9">
    <name type="scientific">Leptobacterium flavescens</name>
    <dbReference type="NCBI Taxonomy" id="472055"/>
    <lineage>
        <taxon>Bacteria</taxon>
        <taxon>Pseudomonadati</taxon>
        <taxon>Bacteroidota</taxon>
        <taxon>Flavobacteriia</taxon>
        <taxon>Flavobacteriales</taxon>
        <taxon>Flavobacteriaceae</taxon>
        <taxon>Leptobacterium</taxon>
    </lineage>
</organism>
<feature type="transmembrane region" description="Helical" evidence="5">
    <location>
        <begin position="161"/>
        <end position="177"/>
    </location>
</feature>
<dbReference type="AlphaFoldDB" id="A0A6P0US65"/>
<evidence type="ECO:0000259" key="6">
    <source>
        <dbReference type="PROSITE" id="PS50893"/>
    </source>
</evidence>
<dbReference type="InterPro" id="IPR039421">
    <property type="entry name" value="Type_1_exporter"/>
</dbReference>
<dbReference type="InterPro" id="IPR027417">
    <property type="entry name" value="P-loop_NTPase"/>
</dbReference>
<comment type="caution">
    <text evidence="8">The sequence shown here is derived from an EMBL/GenBank/DDBJ whole genome shotgun (WGS) entry which is preliminary data.</text>
</comment>
<keyword evidence="2 5" id="KW-0812">Transmembrane</keyword>
<proteinExistence type="predicted"/>
<feature type="domain" description="ABC transporter" evidence="6">
    <location>
        <begin position="338"/>
        <end position="554"/>
    </location>
</feature>
<evidence type="ECO:0000256" key="3">
    <source>
        <dbReference type="ARBA" id="ARBA00022989"/>
    </source>
</evidence>
<dbReference type="GO" id="GO:0016887">
    <property type="term" value="F:ATP hydrolysis activity"/>
    <property type="evidence" value="ECO:0007669"/>
    <property type="project" value="InterPro"/>
</dbReference>
<evidence type="ECO:0000256" key="4">
    <source>
        <dbReference type="ARBA" id="ARBA00023136"/>
    </source>
</evidence>
<feature type="domain" description="ABC transmembrane type-1" evidence="7">
    <location>
        <begin position="30"/>
        <end position="305"/>
    </location>
</feature>
<protein>
    <submittedName>
        <fullName evidence="8">ATP-binding cassette domain-containing protein</fullName>
    </submittedName>
</protein>
<reference evidence="8 9" key="1">
    <citation type="submission" date="2020-01" db="EMBL/GenBank/DDBJ databases">
        <title>Leptobacterium flavescens.</title>
        <authorList>
            <person name="Wang G."/>
        </authorList>
    </citation>
    <scope>NUCLEOTIDE SEQUENCE [LARGE SCALE GENOMIC DNA]</scope>
    <source>
        <strain evidence="8 9">KCTC 22160</strain>
    </source>
</reference>
<dbReference type="InterPro" id="IPR036640">
    <property type="entry name" value="ABC1_TM_sf"/>
</dbReference>
<comment type="subcellular location">
    <subcellularLocation>
        <location evidence="1">Cell membrane</location>
        <topology evidence="1">Multi-pass membrane protein</topology>
    </subcellularLocation>
</comment>
<dbReference type="SUPFAM" id="SSF90123">
    <property type="entry name" value="ABC transporter transmembrane region"/>
    <property type="match status" value="1"/>
</dbReference>
<feature type="transmembrane region" description="Helical" evidence="5">
    <location>
        <begin position="26"/>
        <end position="48"/>
    </location>
</feature>
<evidence type="ECO:0000313" key="9">
    <source>
        <dbReference type="Proteomes" id="UP000468581"/>
    </source>
</evidence>
<evidence type="ECO:0000256" key="1">
    <source>
        <dbReference type="ARBA" id="ARBA00004651"/>
    </source>
</evidence>
<evidence type="ECO:0000259" key="7">
    <source>
        <dbReference type="PROSITE" id="PS50929"/>
    </source>
</evidence>
<feature type="transmembrane region" description="Helical" evidence="5">
    <location>
        <begin position="137"/>
        <end position="155"/>
    </location>
</feature>
<keyword evidence="9" id="KW-1185">Reference proteome</keyword>
<dbReference type="Pfam" id="PF00664">
    <property type="entry name" value="ABC_membrane"/>
    <property type="match status" value="1"/>
</dbReference>
<feature type="transmembrane region" description="Helical" evidence="5">
    <location>
        <begin position="251"/>
        <end position="270"/>
    </location>
</feature>
<keyword evidence="4 5" id="KW-0472">Membrane</keyword>
<accession>A0A6P0US65</accession>
<dbReference type="Gene3D" id="3.40.50.300">
    <property type="entry name" value="P-loop containing nucleotide triphosphate hydrolases"/>
    <property type="match status" value="1"/>
</dbReference>
<dbReference type="PANTHER" id="PTHR43394:SF4">
    <property type="entry name" value="TOXIN SECRETION ABC TRANSPORTER ATP-BINDING PROTEIN"/>
    <property type="match status" value="1"/>
</dbReference>
<dbReference type="PROSITE" id="PS50893">
    <property type="entry name" value="ABC_TRANSPORTER_2"/>
    <property type="match status" value="1"/>
</dbReference>
<feature type="transmembrane region" description="Helical" evidence="5">
    <location>
        <begin position="60"/>
        <end position="80"/>
    </location>
</feature>
<keyword evidence="8" id="KW-0067">ATP-binding</keyword>
<keyword evidence="3 5" id="KW-1133">Transmembrane helix</keyword>
<evidence type="ECO:0000256" key="5">
    <source>
        <dbReference type="SAM" id="Phobius"/>
    </source>
</evidence>
<name>A0A6P0US65_9FLAO</name>
<dbReference type="RefSeq" id="WP_163608796.1">
    <property type="nucleotide sequence ID" value="NZ_JAABOO010000004.1"/>
</dbReference>
<evidence type="ECO:0000313" key="8">
    <source>
        <dbReference type="EMBL" id="NER15350.1"/>
    </source>
</evidence>
<dbReference type="GO" id="GO:0005886">
    <property type="term" value="C:plasma membrane"/>
    <property type="evidence" value="ECO:0007669"/>
    <property type="project" value="UniProtKB-SubCell"/>
</dbReference>
<dbReference type="Pfam" id="PF00005">
    <property type="entry name" value="ABC_tran"/>
    <property type="match status" value="1"/>
</dbReference>
<dbReference type="SUPFAM" id="SSF52540">
    <property type="entry name" value="P-loop containing nucleoside triphosphate hydrolases"/>
    <property type="match status" value="1"/>
</dbReference>
<keyword evidence="8" id="KW-0547">Nucleotide-binding</keyword>
<dbReference type="InterPro" id="IPR003439">
    <property type="entry name" value="ABC_transporter-like_ATP-bd"/>
</dbReference>
<dbReference type="PROSITE" id="PS50929">
    <property type="entry name" value="ABC_TM1F"/>
    <property type="match status" value="1"/>
</dbReference>